<evidence type="ECO:0000256" key="9">
    <source>
        <dbReference type="RuleBase" id="RU003640"/>
    </source>
</evidence>
<protein>
    <recommendedName>
        <fullName evidence="3 9">NADH-ubiquinone oxidoreductase chain 3</fullName>
        <ecNumber evidence="9">7.1.1.2</ecNumber>
    </recommendedName>
</protein>
<proteinExistence type="inferred from homology"/>
<keyword evidence="6 9" id="KW-1133">Transmembrane helix</keyword>
<dbReference type="Gene3D" id="1.20.58.1610">
    <property type="entry name" value="NADH:ubiquinone/plastoquinone oxidoreductase, chain 3"/>
    <property type="match status" value="1"/>
</dbReference>
<feature type="transmembrane region" description="Helical" evidence="9">
    <location>
        <begin position="84"/>
        <end position="105"/>
    </location>
</feature>
<keyword evidence="9 10" id="KW-0496">Mitochondrion</keyword>
<dbReference type="EC" id="7.1.1.2" evidence="9"/>
<keyword evidence="9" id="KW-1278">Translocase</keyword>
<keyword evidence="9" id="KW-0249">Electron transport</keyword>
<comment type="function">
    <text evidence="9">Core subunit of the mitochondrial membrane respiratory chain NADH dehydrogenase (Complex I) which catalyzes electron transfer from NADH through the respiratory chain, using ubiquinone as an electron acceptor. Essential for the catalytic activity of complex I.</text>
</comment>
<keyword evidence="9" id="KW-0679">Respiratory chain</keyword>
<comment type="subcellular location">
    <subcellularLocation>
        <location evidence="1">Membrane</location>
    </subcellularLocation>
    <subcellularLocation>
        <location evidence="9">Mitochondrion membrane</location>
        <topology evidence="9">Multi-pass membrane protein</topology>
    </subcellularLocation>
</comment>
<name>A0A0G2T6X4_9BILA</name>
<feature type="transmembrane region" description="Helical" evidence="9">
    <location>
        <begin position="6"/>
        <end position="27"/>
    </location>
</feature>
<accession>A0A0G2T6X4</accession>
<keyword evidence="9" id="KW-0830">Ubiquinone</keyword>
<evidence type="ECO:0000256" key="6">
    <source>
        <dbReference type="ARBA" id="ARBA00022989"/>
    </source>
</evidence>
<evidence type="ECO:0000256" key="4">
    <source>
        <dbReference type="ARBA" id="ARBA00022448"/>
    </source>
</evidence>
<dbReference type="PANTHER" id="PTHR11058:SF9">
    <property type="entry name" value="NADH-UBIQUINONE OXIDOREDUCTASE CHAIN 3"/>
    <property type="match status" value="1"/>
</dbReference>
<evidence type="ECO:0000256" key="2">
    <source>
        <dbReference type="ARBA" id="ARBA00008472"/>
    </source>
</evidence>
<evidence type="ECO:0000256" key="5">
    <source>
        <dbReference type="ARBA" id="ARBA00022692"/>
    </source>
</evidence>
<reference evidence="10" key="1">
    <citation type="submission" date="2015-01" db="EMBL/GenBank/DDBJ databases">
        <title>The complete mitochondrial genome of Oxyuris equi(Nematoda: Oxyurida): Compared with other pinworms Enterobius vermicularis and Wellcomia siamensis.</title>
        <authorList>
            <person name="Zhang Y."/>
            <person name="Chang Q.C."/>
            <person name="Xu W."/>
            <person name="Wang C."/>
        </authorList>
    </citation>
    <scope>NUCLEOTIDE SEQUENCE</scope>
</reference>
<keyword evidence="9" id="KW-0520">NAD</keyword>
<dbReference type="InterPro" id="IPR038430">
    <property type="entry name" value="NDAH_ubi_oxred_su3_sf"/>
</dbReference>
<feature type="transmembrane region" description="Helical" evidence="9">
    <location>
        <begin position="48"/>
        <end position="78"/>
    </location>
</feature>
<comment type="similarity">
    <text evidence="2 9">Belongs to the complex I subunit 3 family.</text>
</comment>
<dbReference type="GO" id="GO:0030964">
    <property type="term" value="C:NADH dehydrogenase complex"/>
    <property type="evidence" value="ECO:0007669"/>
    <property type="project" value="TreeGrafter"/>
</dbReference>
<keyword evidence="5 9" id="KW-0812">Transmembrane</keyword>
<dbReference type="GO" id="GO:0031966">
    <property type="term" value="C:mitochondrial membrane"/>
    <property type="evidence" value="ECO:0007669"/>
    <property type="project" value="UniProtKB-SubCell"/>
</dbReference>
<dbReference type="AlphaFoldDB" id="A0A0G2T6X4"/>
<evidence type="ECO:0000313" key="10">
    <source>
        <dbReference type="EMBL" id="AKI07547.1"/>
    </source>
</evidence>
<dbReference type="GO" id="GO:0008137">
    <property type="term" value="F:NADH dehydrogenase (ubiquinone) activity"/>
    <property type="evidence" value="ECO:0007669"/>
    <property type="project" value="UniProtKB-UniRule"/>
</dbReference>
<gene>
    <name evidence="10" type="primary">NAD3</name>
</gene>
<comment type="catalytic activity">
    <reaction evidence="8 9">
        <text>a ubiquinone + NADH + 5 H(+)(in) = a ubiquinol + NAD(+) + 4 H(+)(out)</text>
        <dbReference type="Rhea" id="RHEA:29091"/>
        <dbReference type="Rhea" id="RHEA-COMP:9565"/>
        <dbReference type="Rhea" id="RHEA-COMP:9566"/>
        <dbReference type="ChEBI" id="CHEBI:15378"/>
        <dbReference type="ChEBI" id="CHEBI:16389"/>
        <dbReference type="ChEBI" id="CHEBI:17976"/>
        <dbReference type="ChEBI" id="CHEBI:57540"/>
        <dbReference type="ChEBI" id="CHEBI:57945"/>
        <dbReference type="EC" id="7.1.1.2"/>
    </reaction>
</comment>
<evidence type="ECO:0000256" key="7">
    <source>
        <dbReference type="ARBA" id="ARBA00023136"/>
    </source>
</evidence>
<keyword evidence="4 9" id="KW-0813">Transport</keyword>
<dbReference type="Pfam" id="PF00507">
    <property type="entry name" value="Oxidored_q4"/>
    <property type="match status" value="1"/>
</dbReference>
<geneLocation type="mitochondrion" evidence="10"/>
<dbReference type="PANTHER" id="PTHR11058">
    <property type="entry name" value="NADH-UBIQUINONE OXIDOREDUCTASE CHAIN 3"/>
    <property type="match status" value="1"/>
</dbReference>
<dbReference type="EMBL" id="KP404095">
    <property type="protein sequence ID" value="AKI07547.1"/>
    <property type="molecule type" value="Genomic_DNA"/>
</dbReference>
<evidence type="ECO:0000256" key="3">
    <source>
        <dbReference type="ARBA" id="ARBA00021007"/>
    </source>
</evidence>
<keyword evidence="7 9" id="KW-0472">Membrane</keyword>
<sequence length="111" mass="12718">MFVLSVVIVVSFVLILVLYGGMFVMSIKDSSVYKVFSFESGFMSVGKIQGAFSIHFFVMMLIFVIFDLEVVMLLGLIVSDLSMWWSFVVVFFFVSGGFVMEWLYCKLVWLV</sequence>
<evidence type="ECO:0000256" key="1">
    <source>
        <dbReference type="ARBA" id="ARBA00004370"/>
    </source>
</evidence>
<organism evidence="10">
    <name type="scientific">Oxyuris equi</name>
    <dbReference type="NCBI Taxonomy" id="132389"/>
    <lineage>
        <taxon>Eukaryota</taxon>
        <taxon>Metazoa</taxon>
        <taxon>Ecdysozoa</taxon>
        <taxon>Nematoda</taxon>
        <taxon>Chromadorea</taxon>
        <taxon>Rhabditida</taxon>
        <taxon>Spirurina</taxon>
        <taxon>Oxyuridomorpha</taxon>
        <taxon>Oxyuroidea</taxon>
        <taxon>Oxyuridae</taxon>
        <taxon>Oxyuris</taxon>
    </lineage>
</organism>
<dbReference type="InterPro" id="IPR000440">
    <property type="entry name" value="NADH_UbQ/plastoQ_OxRdtase_su3"/>
</dbReference>
<evidence type="ECO:0000256" key="8">
    <source>
        <dbReference type="ARBA" id="ARBA00049551"/>
    </source>
</evidence>